<dbReference type="InterPro" id="IPR046228">
    <property type="entry name" value="DUF6261"/>
</dbReference>
<dbReference type="EMBL" id="LT634361">
    <property type="protein sequence ID" value="SFZ80898.1"/>
    <property type="molecule type" value="Genomic_DNA"/>
</dbReference>
<dbReference type="OrthoDB" id="1150508at2"/>
<feature type="region of interest" description="Disordered" evidence="1">
    <location>
        <begin position="230"/>
        <end position="250"/>
    </location>
</feature>
<evidence type="ECO:0000256" key="1">
    <source>
        <dbReference type="SAM" id="MobiDB-lite"/>
    </source>
</evidence>
<evidence type="ECO:0008006" key="4">
    <source>
        <dbReference type="Google" id="ProtNLM"/>
    </source>
</evidence>
<dbReference type="RefSeq" id="WP_100210847.1">
    <property type="nucleotide sequence ID" value="NZ_CP138495.1"/>
</dbReference>
<dbReference type="Pfam" id="PF19775">
    <property type="entry name" value="DUF6261"/>
    <property type="match status" value="1"/>
</dbReference>
<evidence type="ECO:0000313" key="3">
    <source>
        <dbReference type="Proteomes" id="UP000231564"/>
    </source>
</evidence>
<dbReference type="KEGG" id="tmar:MARIT_0852"/>
<dbReference type="AlphaFoldDB" id="A0A2H1E7F2"/>
<protein>
    <recommendedName>
        <fullName evidence="4">Hemagglutinin protein HagB</fullName>
    </recommendedName>
</protein>
<keyword evidence="3" id="KW-1185">Reference proteome</keyword>
<dbReference type="GeneID" id="47722422"/>
<reference evidence="2 3" key="1">
    <citation type="submission" date="2016-11" db="EMBL/GenBank/DDBJ databases">
        <authorList>
            <person name="Jaros S."/>
            <person name="Januszkiewicz K."/>
            <person name="Wedrychowicz H."/>
        </authorList>
    </citation>
    <scope>NUCLEOTIDE SEQUENCE [LARGE SCALE GENOMIC DNA]</scope>
    <source>
        <strain evidence="2">NCIMB 2154T</strain>
    </source>
</reference>
<gene>
    <name evidence="2" type="ORF">MARIT_0852</name>
</gene>
<evidence type="ECO:0000313" key="2">
    <source>
        <dbReference type="EMBL" id="SFZ80898.1"/>
    </source>
</evidence>
<dbReference type="Proteomes" id="UP000231564">
    <property type="component" value="Chromosome MARIT"/>
</dbReference>
<dbReference type="STRING" id="1349785.GCA_000509405_00239"/>
<sequence length="250" mass="28672">MNVPFLNRYRNGEFLQYLKDVLKLLAEQDVTALQLTQQQNNLQPLVTAIDTVFKQDQGSIITQELVHLDEQRDKALTGLRYLINAYLQHYDTAIVNAATALFNNINKHGNNIQRLNYQEETAVLDSIITDWQTEKELVNAVTLLNIRAWLDHLKTVNTNFAIRYLARVEEQAANPTENILEFRTEATNMYRELIAHINAHQTLGTKGAYNTLQEQISVLAKQYNQVVENRTANNTTQEESKEANNNLTVD</sequence>
<proteinExistence type="predicted"/>
<name>A0A2H1E7F2_9FLAO</name>
<organism evidence="2 3">
    <name type="scientific">Tenacibaculum maritimum NCIMB 2154</name>
    <dbReference type="NCBI Taxonomy" id="1349785"/>
    <lineage>
        <taxon>Bacteria</taxon>
        <taxon>Pseudomonadati</taxon>
        <taxon>Bacteroidota</taxon>
        <taxon>Flavobacteriia</taxon>
        <taxon>Flavobacteriales</taxon>
        <taxon>Flavobacteriaceae</taxon>
        <taxon>Tenacibaculum</taxon>
    </lineage>
</organism>
<accession>A0A2H1E7F2</accession>